<protein>
    <submittedName>
        <fullName evidence="1">Uncharacterized protein</fullName>
    </submittedName>
</protein>
<reference evidence="1" key="1">
    <citation type="journal article" date="2022" name="bioRxiv">
        <title>Sequencing and chromosome-scale assembly of the giantPleurodeles waltlgenome.</title>
        <authorList>
            <person name="Brown T."/>
            <person name="Elewa A."/>
            <person name="Iarovenko S."/>
            <person name="Subramanian E."/>
            <person name="Araus A.J."/>
            <person name="Petzold A."/>
            <person name="Susuki M."/>
            <person name="Suzuki K.-i.T."/>
            <person name="Hayashi T."/>
            <person name="Toyoda A."/>
            <person name="Oliveira C."/>
            <person name="Osipova E."/>
            <person name="Leigh N.D."/>
            <person name="Simon A."/>
            <person name="Yun M.H."/>
        </authorList>
    </citation>
    <scope>NUCLEOTIDE SEQUENCE</scope>
    <source>
        <strain evidence="1">20211129_DDA</strain>
        <tissue evidence="1">Liver</tissue>
    </source>
</reference>
<evidence type="ECO:0000313" key="1">
    <source>
        <dbReference type="EMBL" id="KAJ1101335.1"/>
    </source>
</evidence>
<dbReference type="EMBL" id="JANPWB010000014">
    <property type="protein sequence ID" value="KAJ1101335.1"/>
    <property type="molecule type" value="Genomic_DNA"/>
</dbReference>
<proteinExistence type="predicted"/>
<organism evidence="1 2">
    <name type="scientific">Pleurodeles waltl</name>
    <name type="common">Iberian ribbed newt</name>
    <dbReference type="NCBI Taxonomy" id="8319"/>
    <lineage>
        <taxon>Eukaryota</taxon>
        <taxon>Metazoa</taxon>
        <taxon>Chordata</taxon>
        <taxon>Craniata</taxon>
        <taxon>Vertebrata</taxon>
        <taxon>Euteleostomi</taxon>
        <taxon>Amphibia</taxon>
        <taxon>Batrachia</taxon>
        <taxon>Caudata</taxon>
        <taxon>Salamandroidea</taxon>
        <taxon>Salamandridae</taxon>
        <taxon>Pleurodelinae</taxon>
        <taxon>Pleurodeles</taxon>
    </lineage>
</organism>
<gene>
    <name evidence="1" type="ORF">NDU88_006404</name>
</gene>
<evidence type="ECO:0000313" key="2">
    <source>
        <dbReference type="Proteomes" id="UP001066276"/>
    </source>
</evidence>
<sequence>MLRAASGPLCRPRLGSHRGSGNQPLALAVSPDVFRLQHLRRWPRGWARFIGSLVGPFGADELCAHHHDLFSHALIKLTIY</sequence>
<keyword evidence="2" id="KW-1185">Reference proteome</keyword>
<dbReference type="AlphaFoldDB" id="A0AAV7MEW1"/>
<dbReference type="Proteomes" id="UP001066276">
    <property type="component" value="Chromosome 10"/>
</dbReference>
<name>A0AAV7MEW1_PLEWA</name>
<accession>A0AAV7MEW1</accession>
<comment type="caution">
    <text evidence="1">The sequence shown here is derived from an EMBL/GenBank/DDBJ whole genome shotgun (WGS) entry which is preliminary data.</text>
</comment>